<dbReference type="InterPro" id="IPR008602">
    <property type="entry name" value="Duffy-antigen-binding"/>
</dbReference>
<dbReference type="Gene3D" id="1.20.1310.20">
    <property type="entry name" value="Duffy-antigen binding domain"/>
    <property type="match status" value="1"/>
</dbReference>
<dbReference type="AlphaFoldDB" id="A0A0A7M3Z7"/>
<dbReference type="InterPro" id="IPR042202">
    <property type="entry name" value="Duffy-ag-bd_sf"/>
</dbReference>
<reference evidence="2" key="1">
    <citation type="journal article" date="2015" name="Mol. Ecol.">
        <title>Phylogeography of var gene repertoires reveals fine-scale geospatial clustering of Plasmodium falciparum populations in a highly endemic area.</title>
        <authorList>
            <person name="Tessema S.K."/>
            <person name="Monk S.L."/>
            <person name="Schultz M.B."/>
            <person name="Tavul L."/>
            <person name="Reeder J.C."/>
            <person name="Siba P.M."/>
            <person name="Mueller I."/>
            <person name="Barry A.E."/>
        </authorList>
    </citation>
    <scope>NUCLEOTIDE SEQUENCE</scope>
    <source>
        <strain evidence="2">WOS2</strain>
    </source>
</reference>
<dbReference type="SUPFAM" id="SSF140924">
    <property type="entry name" value="Duffy binding domain-like"/>
    <property type="match status" value="1"/>
</dbReference>
<dbReference type="Pfam" id="PF05424">
    <property type="entry name" value="Duffy_binding"/>
    <property type="match status" value="1"/>
</dbReference>
<organism evidence="2">
    <name type="scientific">Plasmodium falciparum</name>
    <name type="common">malaria parasite P. falciparum</name>
    <dbReference type="NCBI Taxonomy" id="5833"/>
    <lineage>
        <taxon>Eukaryota</taxon>
        <taxon>Sar</taxon>
        <taxon>Alveolata</taxon>
        <taxon>Apicomplexa</taxon>
        <taxon>Aconoidasida</taxon>
        <taxon>Haemosporida</taxon>
        <taxon>Plasmodiidae</taxon>
        <taxon>Plasmodium</taxon>
        <taxon>Plasmodium (Laverania)</taxon>
    </lineage>
</organism>
<evidence type="ECO:0000313" key="2">
    <source>
        <dbReference type="EMBL" id="AIZ73656.1"/>
    </source>
</evidence>
<evidence type="ECO:0000259" key="1">
    <source>
        <dbReference type="Pfam" id="PF05424"/>
    </source>
</evidence>
<dbReference type="EMBL" id="KP220525">
    <property type="protein sequence ID" value="AIZ73656.1"/>
    <property type="molecule type" value="Genomic_DNA"/>
</dbReference>
<name>A0A0A7M3Z7_PLAFA</name>
<feature type="domain" description="Duffy-antigen binding" evidence="1">
    <location>
        <begin position="1"/>
        <end position="189"/>
    </location>
</feature>
<feature type="non-terminal residue" evidence="2">
    <location>
        <position position="1"/>
    </location>
</feature>
<gene>
    <name evidence="2" type="primary">var-WDBLa_023</name>
</gene>
<accession>A0A0A7M3Z7</accession>
<dbReference type="GO" id="GO:0016020">
    <property type="term" value="C:membrane"/>
    <property type="evidence" value="ECO:0007669"/>
    <property type="project" value="InterPro"/>
</dbReference>
<dbReference type="GO" id="GO:0046789">
    <property type="term" value="F:host cell surface receptor binding"/>
    <property type="evidence" value="ECO:0007669"/>
    <property type="project" value="InterPro"/>
</dbReference>
<protein>
    <submittedName>
        <fullName evidence="2">Var-WDBLa_023 protein</fullName>
    </submittedName>
</protein>
<proteinExistence type="predicted"/>
<feature type="non-terminal residue" evidence="2">
    <location>
        <position position="196"/>
    </location>
</feature>
<sequence>ACAPYRRLHLCDYNLENISDFDNINNHTLLVDVCLAAKYEGDSIKTHHPKYQEKYGDSQLCTVLARSFADIGDIVRGKDLYLRDKGKRDKLENNLKTIFKKIYDKLDGKNGKKQDAKERYKDESGNYYKLREDWWNNNRKMVWYAITCGVSGSHYFRQTCGSGEWTKDNCRCTIHGVPTYFDYVPQYLRWFEEWAE</sequence>